<comment type="caution">
    <text evidence="9">Lacks conserved residue(s) required for the propagation of feature annotation.</text>
</comment>
<feature type="binding site" evidence="9">
    <location>
        <position position="116"/>
    </location>
    <ligand>
        <name>Mg(2+)</name>
        <dbReference type="ChEBI" id="CHEBI:18420"/>
    </ligand>
</feature>
<dbReference type="PIRSF" id="PIRSF006755">
    <property type="entry name" value="DTB_synth"/>
    <property type="match status" value="1"/>
</dbReference>
<keyword evidence="11" id="KW-1185">Reference proteome</keyword>
<dbReference type="GO" id="GO:0000287">
    <property type="term" value="F:magnesium ion binding"/>
    <property type="evidence" value="ECO:0007669"/>
    <property type="project" value="UniProtKB-UniRule"/>
</dbReference>
<keyword evidence="7 9" id="KW-0460">Magnesium</keyword>
<dbReference type="GO" id="GO:0005829">
    <property type="term" value="C:cytosol"/>
    <property type="evidence" value="ECO:0007669"/>
    <property type="project" value="TreeGrafter"/>
</dbReference>
<evidence type="ECO:0000256" key="6">
    <source>
        <dbReference type="ARBA" id="ARBA00022840"/>
    </source>
</evidence>
<dbReference type="AlphaFoldDB" id="A0A0D8ICC0"/>
<dbReference type="SUPFAM" id="SSF52540">
    <property type="entry name" value="P-loop containing nucleoside triphosphate hydrolases"/>
    <property type="match status" value="1"/>
</dbReference>
<dbReference type="InterPro" id="IPR027417">
    <property type="entry name" value="P-loop_NTPase"/>
</dbReference>
<dbReference type="GO" id="GO:0005524">
    <property type="term" value="F:ATP binding"/>
    <property type="evidence" value="ECO:0007669"/>
    <property type="project" value="UniProtKB-UniRule"/>
</dbReference>
<feature type="binding site" evidence="9">
    <location>
        <begin position="13"/>
        <end position="18"/>
    </location>
    <ligand>
        <name>ATP</name>
        <dbReference type="ChEBI" id="CHEBI:30616"/>
    </ligand>
</feature>
<feature type="binding site" evidence="9">
    <location>
        <begin position="116"/>
        <end position="119"/>
    </location>
    <ligand>
        <name>ATP</name>
        <dbReference type="ChEBI" id="CHEBI:30616"/>
    </ligand>
</feature>
<feature type="binding site" evidence="9">
    <location>
        <position position="212"/>
    </location>
    <ligand>
        <name>ATP</name>
        <dbReference type="ChEBI" id="CHEBI:30616"/>
    </ligand>
</feature>
<evidence type="ECO:0000256" key="2">
    <source>
        <dbReference type="ARBA" id="ARBA00022598"/>
    </source>
</evidence>
<evidence type="ECO:0000256" key="1">
    <source>
        <dbReference type="ARBA" id="ARBA00022490"/>
    </source>
</evidence>
<comment type="pathway">
    <text evidence="9">Cofactor biosynthesis; biotin biosynthesis; biotin from 7,8-diaminononanoate: step 1/2.</text>
</comment>
<feature type="active site" evidence="9">
    <location>
        <position position="38"/>
    </location>
</feature>
<protein>
    <recommendedName>
        <fullName evidence="9">ATP-dependent dethiobiotin synthetase BioD</fullName>
        <ecNumber evidence="9">6.3.3.3</ecNumber>
    </recommendedName>
    <alternativeName>
        <fullName evidence="9">DTB synthetase</fullName>
        <shortName evidence="9">DTBS</shortName>
    </alternativeName>
    <alternativeName>
        <fullName evidence="9">Dethiobiotin synthase</fullName>
    </alternativeName>
</protein>
<gene>
    <name evidence="9 10" type="primary">bioD</name>
    <name evidence="10" type="ORF">CACET_c13470</name>
</gene>
<dbReference type="RefSeq" id="WP_044823597.1">
    <property type="nucleotide sequence ID" value="NZ_CP009687.1"/>
</dbReference>
<comment type="subcellular location">
    <subcellularLocation>
        <location evidence="9">Cytoplasm</location>
    </subcellularLocation>
</comment>
<dbReference type="PANTHER" id="PTHR43210:SF2">
    <property type="entry name" value="ATP-DEPENDENT DETHIOBIOTIN SYNTHETASE BIOD 2"/>
    <property type="match status" value="1"/>
</dbReference>
<evidence type="ECO:0000256" key="3">
    <source>
        <dbReference type="ARBA" id="ARBA00022723"/>
    </source>
</evidence>
<keyword evidence="2 9" id="KW-0436">Ligase</keyword>
<organism evidence="10 11">
    <name type="scientific">Clostridium aceticum</name>
    <dbReference type="NCBI Taxonomy" id="84022"/>
    <lineage>
        <taxon>Bacteria</taxon>
        <taxon>Bacillati</taxon>
        <taxon>Bacillota</taxon>
        <taxon>Clostridia</taxon>
        <taxon>Eubacteriales</taxon>
        <taxon>Clostridiaceae</taxon>
        <taxon>Clostridium</taxon>
    </lineage>
</organism>
<feature type="binding site" evidence="9">
    <location>
        <position position="17"/>
    </location>
    <ligand>
        <name>Mg(2+)</name>
        <dbReference type="ChEBI" id="CHEBI:18420"/>
    </ligand>
</feature>
<evidence type="ECO:0000256" key="9">
    <source>
        <dbReference type="HAMAP-Rule" id="MF_00336"/>
    </source>
</evidence>
<dbReference type="Gene3D" id="3.40.50.300">
    <property type="entry name" value="P-loop containing nucleotide triphosphate hydrolases"/>
    <property type="match status" value="1"/>
</dbReference>
<evidence type="ECO:0000256" key="8">
    <source>
        <dbReference type="ARBA" id="ARBA00047386"/>
    </source>
</evidence>
<dbReference type="STRING" id="84022.CACET_c13470"/>
<dbReference type="EC" id="6.3.3.3" evidence="9"/>
<comment type="function">
    <text evidence="9">Catalyzes a mechanistically unusual reaction, the ATP-dependent insertion of CO2 between the N7 and N8 nitrogen atoms of 7,8-diaminopelargonic acid (DAPA, also called 7,8-diammoniononanoate) to form a ureido ring.</text>
</comment>
<dbReference type="EMBL" id="CP009687">
    <property type="protein sequence ID" value="AKL94812.1"/>
    <property type="molecule type" value="Genomic_DNA"/>
</dbReference>
<comment type="cofactor">
    <cofactor evidence="9">
        <name>Mg(2+)</name>
        <dbReference type="ChEBI" id="CHEBI:18420"/>
    </cofactor>
</comment>
<comment type="subunit">
    <text evidence="9">Homodimer.</text>
</comment>
<dbReference type="KEGG" id="cace:CACET_c13470"/>
<feature type="binding site" evidence="9">
    <location>
        <position position="42"/>
    </location>
    <ligand>
        <name>substrate</name>
    </ligand>
</feature>
<keyword evidence="6 9" id="KW-0067">ATP-binding</keyword>
<dbReference type="NCBIfam" id="TIGR00347">
    <property type="entry name" value="bioD"/>
    <property type="match status" value="1"/>
</dbReference>
<keyword evidence="1 9" id="KW-0963">Cytoplasm</keyword>
<sequence length="237" mass="26311">MGKGLFIVGTDTDIGKTFVTAGMTHLLRKNSFKAISFKPVQSGGILKNDKLVATDAAFAKEVAAIEEEDVVMNSYCLKEAVSPHIAAEQEKVKIDINKIIDDYERLKAAYDYVLVEGAGGVVVPLIRDRYYIYDMIRDFNVPVVVVARAGVGTINHTALTVDFLKKLGVEIKGFVINQYHGSYYEKDNIEVIKKITGLNAVAIIHKIDLKEEQEAVINIRKIFEKSLTVEGVLNLFD</sequence>
<dbReference type="InterPro" id="IPR004472">
    <property type="entry name" value="DTB_synth_BioD"/>
</dbReference>
<evidence type="ECO:0000313" key="11">
    <source>
        <dbReference type="Proteomes" id="UP000035704"/>
    </source>
</evidence>
<comment type="catalytic activity">
    <reaction evidence="9">
        <text>(7R,8S)-7,8-diammoniononanoate + CO2 + ATP = (4R,5S)-dethiobiotin + ADP + phosphate + 3 H(+)</text>
        <dbReference type="Rhea" id="RHEA:15805"/>
        <dbReference type="ChEBI" id="CHEBI:15378"/>
        <dbReference type="ChEBI" id="CHEBI:16526"/>
        <dbReference type="ChEBI" id="CHEBI:30616"/>
        <dbReference type="ChEBI" id="CHEBI:43474"/>
        <dbReference type="ChEBI" id="CHEBI:149469"/>
        <dbReference type="ChEBI" id="CHEBI:149473"/>
        <dbReference type="ChEBI" id="CHEBI:456216"/>
        <dbReference type="EC" id="6.3.3.3"/>
    </reaction>
</comment>
<comment type="similarity">
    <text evidence="9">Belongs to the dethiobiotin synthetase family.</text>
</comment>
<feature type="binding site" evidence="9">
    <location>
        <position position="55"/>
    </location>
    <ligand>
        <name>ATP</name>
        <dbReference type="ChEBI" id="CHEBI:30616"/>
    </ligand>
</feature>
<accession>A0A0D8ICC0</accession>
<dbReference type="FunFam" id="3.40.50.300:FF:000292">
    <property type="entry name" value="ATP-dependent dethiobiotin synthetase BioD"/>
    <property type="match status" value="1"/>
</dbReference>
<dbReference type="Proteomes" id="UP000035704">
    <property type="component" value="Chromosome"/>
</dbReference>
<feature type="binding site" evidence="9">
    <location>
        <position position="55"/>
    </location>
    <ligand>
        <name>Mg(2+)</name>
        <dbReference type="ChEBI" id="CHEBI:18420"/>
    </ligand>
</feature>
<keyword evidence="5 9" id="KW-0093">Biotin biosynthesis</keyword>
<keyword evidence="4 9" id="KW-0547">Nucleotide-binding</keyword>
<evidence type="ECO:0000256" key="5">
    <source>
        <dbReference type="ARBA" id="ARBA00022756"/>
    </source>
</evidence>
<dbReference type="GO" id="GO:0009102">
    <property type="term" value="P:biotin biosynthetic process"/>
    <property type="evidence" value="ECO:0007669"/>
    <property type="project" value="UniProtKB-UniRule"/>
</dbReference>
<keyword evidence="3 9" id="KW-0479">Metal-binding</keyword>
<dbReference type="PATRIC" id="fig|84022.5.peg.2807"/>
<feature type="binding site" evidence="9">
    <location>
        <begin position="177"/>
        <end position="178"/>
    </location>
    <ligand>
        <name>ATP</name>
        <dbReference type="ChEBI" id="CHEBI:30616"/>
    </ligand>
</feature>
<name>A0A0D8ICC0_9CLOT</name>
<comment type="catalytic activity">
    <reaction evidence="8">
        <text>(7R,8S)-8-amino-7-(carboxyamino)nonanoate + ATP = (4R,5S)-dethiobiotin + ADP + phosphate + H(+)</text>
        <dbReference type="Rhea" id="RHEA:63684"/>
        <dbReference type="ChEBI" id="CHEBI:15378"/>
        <dbReference type="ChEBI" id="CHEBI:30616"/>
        <dbReference type="ChEBI" id="CHEBI:43474"/>
        <dbReference type="ChEBI" id="CHEBI:149470"/>
        <dbReference type="ChEBI" id="CHEBI:149473"/>
        <dbReference type="ChEBI" id="CHEBI:456216"/>
    </reaction>
</comment>
<dbReference type="PANTHER" id="PTHR43210">
    <property type="entry name" value="DETHIOBIOTIN SYNTHETASE"/>
    <property type="match status" value="1"/>
</dbReference>
<dbReference type="Pfam" id="PF13500">
    <property type="entry name" value="AAA_26"/>
    <property type="match status" value="1"/>
</dbReference>
<dbReference type="GO" id="GO:0042803">
    <property type="term" value="F:protein homodimerization activity"/>
    <property type="evidence" value="ECO:0007669"/>
    <property type="project" value="UniProtKB-ARBA"/>
</dbReference>
<dbReference type="OrthoDB" id="9802097at2"/>
<dbReference type="GO" id="GO:0004141">
    <property type="term" value="F:dethiobiotin synthase activity"/>
    <property type="evidence" value="ECO:0007669"/>
    <property type="project" value="UniProtKB-UniRule"/>
</dbReference>
<reference evidence="10 11" key="1">
    <citation type="submission" date="2014-10" db="EMBL/GenBank/DDBJ databases">
        <title>Genome sequence of Clostridium aceticum DSM 1496.</title>
        <authorList>
            <person name="Poehlein A."/>
            <person name="Schiel-Bengelsdorf B."/>
            <person name="Gottschalk G."/>
            <person name="Duerre P."/>
            <person name="Daniel R."/>
        </authorList>
    </citation>
    <scope>NUCLEOTIDE SEQUENCE [LARGE SCALE GENOMIC DNA]</scope>
    <source>
        <strain evidence="10 11">DSM 1496</strain>
    </source>
</reference>
<dbReference type="CDD" id="cd03109">
    <property type="entry name" value="DTBS"/>
    <property type="match status" value="1"/>
</dbReference>
<evidence type="ECO:0000256" key="4">
    <source>
        <dbReference type="ARBA" id="ARBA00022741"/>
    </source>
</evidence>
<evidence type="ECO:0000256" key="7">
    <source>
        <dbReference type="ARBA" id="ARBA00022842"/>
    </source>
</evidence>
<dbReference type="UniPathway" id="UPA00078">
    <property type="reaction ID" value="UER00161"/>
</dbReference>
<dbReference type="HAMAP" id="MF_00336">
    <property type="entry name" value="BioD"/>
    <property type="match status" value="1"/>
</dbReference>
<proteinExistence type="inferred from homology"/>
<evidence type="ECO:0000313" key="10">
    <source>
        <dbReference type="EMBL" id="AKL94812.1"/>
    </source>
</evidence>